<evidence type="ECO:0000256" key="1">
    <source>
        <dbReference type="SAM" id="Phobius"/>
    </source>
</evidence>
<organism evidence="2 3">
    <name type="scientific">Anaeromassilibacillus senegalensis</name>
    <dbReference type="NCBI Taxonomy" id="1673717"/>
    <lineage>
        <taxon>Bacteria</taxon>
        <taxon>Bacillati</taxon>
        <taxon>Bacillota</taxon>
        <taxon>Clostridia</taxon>
        <taxon>Eubacteriales</taxon>
        <taxon>Acutalibacteraceae</taxon>
        <taxon>Anaeromassilibacillus</taxon>
    </lineage>
</organism>
<dbReference type="Proteomes" id="UP001298681">
    <property type="component" value="Unassembled WGS sequence"/>
</dbReference>
<feature type="transmembrane region" description="Helical" evidence="1">
    <location>
        <begin position="139"/>
        <end position="159"/>
    </location>
</feature>
<keyword evidence="1" id="KW-1133">Transmembrane helix</keyword>
<accession>A0ABS9MM71</accession>
<dbReference type="PROSITE" id="PS51257">
    <property type="entry name" value="PROKAR_LIPOPROTEIN"/>
    <property type="match status" value="1"/>
</dbReference>
<evidence type="ECO:0000313" key="2">
    <source>
        <dbReference type="EMBL" id="MCG4611900.1"/>
    </source>
</evidence>
<keyword evidence="1" id="KW-0812">Transmembrane</keyword>
<evidence type="ECO:0000313" key="3">
    <source>
        <dbReference type="Proteomes" id="UP001298681"/>
    </source>
</evidence>
<feature type="transmembrane region" description="Helical" evidence="1">
    <location>
        <begin position="166"/>
        <end position="185"/>
    </location>
</feature>
<name>A0ABS9MM71_9FIRM</name>
<protein>
    <submittedName>
        <fullName evidence="2">ABC transporter permease</fullName>
    </submittedName>
</protein>
<keyword evidence="1" id="KW-0472">Membrane</keyword>
<proteinExistence type="predicted"/>
<dbReference type="Pfam" id="PF12730">
    <property type="entry name" value="ABC2_membrane_4"/>
    <property type="match status" value="1"/>
</dbReference>
<dbReference type="EMBL" id="JAKNHQ010000027">
    <property type="protein sequence ID" value="MCG4611900.1"/>
    <property type="molecule type" value="Genomic_DNA"/>
</dbReference>
<keyword evidence="3" id="KW-1185">Reference proteome</keyword>
<sequence length="243" mass="27031">MLRHAVAAEGRKLKGSCIWLAFLFLPAFSVFVGCANFSMNREILTNEWQSLWTQVSLFYGDLFLAVLLSIYAAYEWRLEHLNHNWNTLMTAPVPVRNIFWSKFLVIAGLSFVTQVLFFALYLAAGFYFGFQSPVPPDVIRWFLCAWIGSLPVAAMQLFFAMRIRSFAVPVGIGFACSVVGFLLAAKGWWACFPNALVIAGMGAVSQEALGQVDMGIFFVMCAVFTALFCGLSLLVLKKADVKS</sequence>
<feature type="transmembrane region" description="Helical" evidence="1">
    <location>
        <begin position="103"/>
        <end position="127"/>
    </location>
</feature>
<reference evidence="2 3" key="1">
    <citation type="submission" date="2022-01" db="EMBL/GenBank/DDBJ databases">
        <title>Collection of gut derived symbiotic bacterial strains cultured from healthy donors.</title>
        <authorList>
            <person name="Lin H."/>
            <person name="Kohout C."/>
            <person name="Waligurski E."/>
            <person name="Pamer E.G."/>
        </authorList>
    </citation>
    <scope>NUCLEOTIDE SEQUENCE [LARGE SCALE GENOMIC DNA]</scope>
    <source>
        <strain evidence="2 3">DFI.7.58</strain>
    </source>
</reference>
<comment type="caution">
    <text evidence="2">The sequence shown here is derived from an EMBL/GenBank/DDBJ whole genome shotgun (WGS) entry which is preliminary data.</text>
</comment>
<feature type="transmembrane region" description="Helical" evidence="1">
    <location>
        <begin position="214"/>
        <end position="236"/>
    </location>
</feature>
<gene>
    <name evidence="2" type="ORF">L0P57_13270</name>
</gene>
<dbReference type="CDD" id="cd21809">
    <property type="entry name" value="ABC-2_lan_permease-like"/>
    <property type="match status" value="1"/>
</dbReference>
<feature type="transmembrane region" description="Helical" evidence="1">
    <location>
        <begin position="20"/>
        <end position="39"/>
    </location>
</feature>
<dbReference type="RefSeq" id="WP_237967177.1">
    <property type="nucleotide sequence ID" value="NZ_JAKNHQ010000027.1"/>
</dbReference>
<feature type="transmembrane region" description="Helical" evidence="1">
    <location>
        <begin position="51"/>
        <end position="74"/>
    </location>
</feature>